<keyword evidence="4 6" id="KW-0418">Kinase</keyword>
<evidence type="ECO:0000256" key="6">
    <source>
        <dbReference type="RuleBase" id="RU364126"/>
    </source>
</evidence>
<evidence type="ECO:0000256" key="5">
    <source>
        <dbReference type="ARBA" id="ARBA00022840"/>
    </source>
</evidence>
<dbReference type="Proteomes" id="UP001055712">
    <property type="component" value="Unassembled WGS sequence"/>
</dbReference>
<keyword evidence="5 6" id="KW-0067">ATP-binding</keyword>
<sequence length="541" mass="57015">MAALPATSYDLERPELWSLKGEGNANWVFSYAGTSPSLVGKVLRVRKPKPPPAPEHLALEDAVWGPVLGNRAAADGSDSAADRERAYVQLLLAPLLGPQHIPLQQQVYPSLDFLQRLLHCSGCLSSLPDGKAGVAAPLPAVLMPDVTLLPSSSPSGTRGPESEGAAGPAVCIELKPKCGFINACSTVHPANRGLKHSRSRYQLHQLLKLEEGSIDACSTYDPCDLFSGEPSRLRAALAALLEQPQNNLRLFLGGQSQQLPQRPQTCAEAGAAGEPAGEQQVPQHAAPQQVAQQQEQQQNRQQQQPQEREQERAGAALEALLVGLLPQPDGERRGALVELLAAVLEVEEVLPRVLQAQQQCPYDVEGVYKLYCSLAGVTGTLSLASTCSTAAEGLDDASDTDAATDADAGSHAAALQQLLALPIDEAYAVLRSYVVAATAKDCAIMITLQRLTGAAAPTATEAAGADGSLHSSNDGTSPQHLSRHGPLGCIYSSAAGAWYAYRLALVDLDQKALAKIVKHSALDAAILVAARRHLAAHLDDG</sequence>
<comment type="function">
    <text evidence="6">Phosphorylates Ins(1,3,4,5,6)P5 at position 2 to form Ins(1,2,3,4,5,6)P6 (InsP6 or phytate).</text>
</comment>
<accession>A0A9D4YYX4</accession>
<evidence type="ECO:0000256" key="2">
    <source>
        <dbReference type="ARBA" id="ARBA00022679"/>
    </source>
</evidence>
<keyword evidence="9" id="KW-1185">Reference proteome</keyword>
<dbReference type="OrthoDB" id="272370at2759"/>
<keyword evidence="2 6" id="KW-0808">Transferase</keyword>
<keyword evidence="3 6" id="KW-0547">Nucleotide-binding</keyword>
<dbReference type="GO" id="GO:0005524">
    <property type="term" value="F:ATP binding"/>
    <property type="evidence" value="ECO:0007669"/>
    <property type="project" value="UniProtKB-KW"/>
</dbReference>
<comment type="caution">
    <text evidence="8">The sequence shown here is derived from an EMBL/GenBank/DDBJ whole genome shotgun (WGS) entry which is preliminary data.</text>
</comment>
<feature type="region of interest" description="Disordered" evidence="7">
    <location>
        <begin position="261"/>
        <end position="312"/>
    </location>
</feature>
<gene>
    <name evidence="8" type="ORF">D9Q98_003405</name>
</gene>
<comment type="catalytic activity">
    <reaction evidence="6">
        <text>1D-myo-inositol 1,3,4,5,6-pentakisphosphate + ATP = 1D-myo-inositol hexakisphosphate + ADP + H(+)</text>
        <dbReference type="Rhea" id="RHEA:20313"/>
        <dbReference type="ChEBI" id="CHEBI:15378"/>
        <dbReference type="ChEBI" id="CHEBI:30616"/>
        <dbReference type="ChEBI" id="CHEBI:57733"/>
        <dbReference type="ChEBI" id="CHEBI:58130"/>
        <dbReference type="ChEBI" id="CHEBI:456216"/>
        <dbReference type="EC" id="2.7.1.158"/>
    </reaction>
</comment>
<dbReference type="InterPro" id="IPR009286">
    <property type="entry name" value="Ins_P5_2-kin"/>
</dbReference>
<dbReference type="GO" id="GO:0035299">
    <property type="term" value="F:inositol-1,3,4,5,6-pentakisphosphate 2-kinase activity"/>
    <property type="evidence" value="ECO:0007669"/>
    <property type="project" value="UniProtKB-EC"/>
</dbReference>
<dbReference type="GO" id="GO:0005634">
    <property type="term" value="C:nucleus"/>
    <property type="evidence" value="ECO:0007669"/>
    <property type="project" value="TreeGrafter"/>
</dbReference>
<organism evidence="8 9">
    <name type="scientific">Chlorella vulgaris</name>
    <name type="common">Green alga</name>
    <dbReference type="NCBI Taxonomy" id="3077"/>
    <lineage>
        <taxon>Eukaryota</taxon>
        <taxon>Viridiplantae</taxon>
        <taxon>Chlorophyta</taxon>
        <taxon>core chlorophytes</taxon>
        <taxon>Trebouxiophyceae</taxon>
        <taxon>Chlorellales</taxon>
        <taxon>Chlorellaceae</taxon>
        <taxon>Chlorella clade</taxon>
        <taxon>Chlorella</taxon>
    </lineage>
</organism>
<dbReference type="AlphaFoldDB" id="A0A9D4YYX4"/>
<protein>
    <recommendedName>
        <fullName evidence="1 6">Inositol-pentakisphosphate 2-kinase</fullName>
        <ecNumber evidence="1 6">2.7.1.158</ecNumber>
    </recommendedName>
</protein>
<feature type="compositionally biased region" description="Low complexity" evidence="7">
    <location>
        <begin position="267"/>
        <end position="305"/>
    </location>
</feature>
<evidence type="ECO:0000256" key="3">
    <source>
        <dbReference type="ARBA" id="ARBA00022741"/>
    </source>
</evidence>
<evidence type="ECO:0000256" key="4">
    <source>
        <dbReference type="ARBA" id="ARBA00022777"/>
    </source>
</evidence>
<evidence type="ECO:0000256" key="7">
    <source>
        <dbReference type="SAM" id="MobiDB-lite"/>
    </source>
</evidence>
<reference evidence="8" key="1">
    <citation type="journal article" date="2019" name="Plant J.">
        <title>Chlorella vulgaris genome assembly and annotation reveals the molecular basis for metabolic acclimation to high light conditions.</title>
        <authorList>
            <person name="Cecchin M."/>
            <person name="Marcolungo L."/>
            <person name="Rossato M."/>
            <person name="Girolomoni L."/>
            <person name="Cosentino E."/>
            <person name="Cuine S."/>
            <person name="Li-Beisson Y."/>
            <person name="Delledonne M."/>
            <person name="Ballottari M."/>
        </authorList>
    </citation>
    <scope>NUCLEOTIDE SEQUENCE</scope>
    <source>
        <strain evidence="8">211/11P</strain>
    </source>
</reference>
<dbReference type="Pfam" id="PF06090">
    <property type="entry name" value="Ins_P5_2-kin"/>
    <property type="match status" value="1"/>
</dbReference>
<comment type="domain">
    <text evidence="6">The EXKPK motif is conserved in inositol-pentakisphosphate 2-kinases of both family 1 and 2.</text>
</comment>
<dbReference type="EC" id="2.7.1.158" evidence="1 6"/>
<reference evidence="8" key="2">
    <citation type="submission" date="2020-11" db="EMBL/GenBank/DDBJ databases">
        <authorList>
            <person name="Cecchin M."/>
            <person name="Marcolungo L."/>
            <person name="Rossato M."/>
            <person name="Girolomoni L."/>
            <person name="Cosentino E."/>
            <person name="Cuine S."/>
            <person name="Li-Beisson Y."/>
            <person name="Delledonne M."/>
            <person name="Ballottari M."/>
        </authorList>
    </citation>
    <scope>NUCLEOTIDE SEQUENCE</scope>
    <source>
        <strain evidence="8">211/11P</strain>
        <tissue evidence="8">Whole cell</tissue>
    </source>
</reference>
<dbReference type="Gene3D" id="3.30.200.110">
    <property type="entry name" value="Inositol-pentakisphosphate 2-kinase, N-lobe"/>
    <property type="match status" value="1"/>
</dbReference>
<evidence type="ECO:0000256" key="1">
    <source>
        <dbReference type="ARBA" id="ARBA00012023"/>
    </source>
</evidence>
<evidence type="ECO:0000313" key="9">
    <source>
        <dbReference type="Proteomes" id="UP001055712"/>
    </source>
</evidence>
<dbReference type="PANTHER" id="PTHR14456:SF2">
    <property type="entry name" value="INOSITOL-PENTAKISPHOSPHATE 2-KINASE"/>
    <property type="match status" value="1"/>
</dbReference>
<dbReference type="InterPro" id="IPR043001">
    <property type="entry name" value="IP5_2-K_N_lobe"/>
</dbReference>
<dbReference type="EMBL" id="SIDB01000004">
    <property type="protein sequence ID" value="KAI3433594.1"/>
    <property type="molecule type" value="Genomic_DNA"/>
</dbReference>
<dbReference type="PANTHER" id="PTHR14456">
    <property type="entry name" value="INOSITOL POLYPHOSPHATE KINASE 1"/>
    <property type="match status" value="1"/>
</dbReference>
<proteinExistence type="predicted"/>
<evidence type="ECO:0000313" key="8">
    <source>
        <dbReference type="EMBL" id="KAI3433594.1"/>
    </source>
</evidence>
<dbReference type="GO" id="GO:0032958">
    <property type="term" value="P:inositol phosphate biosynthetic process"/>
    <property type="evidence" value="ECO:0007669"/>
    <property type="project" value="TreeGrafter"/>
</dbReference>
<name>A0A9D4YYX4_CHLVU</name>